<proteinExistence type="predicted"/>
<evidence type="ECO:0000256" key="2">
    <source>
        <dbReference type="ARBA" id="ARBA00023284"/>
    </source>
</evidence>
<keyword evidence="2" id="KW-0676">Redox-active center</keyword>
<dbReference type="Gene3D" id="3.40.30.10">
    <property type="entry name" value="Glutaredoxin"/>
    <property type="match status" value="1"/>
</dbReference>
<reference evidence="4" key="1">
    <citation type="journal article" date="2014" name="Front. Microbiol.">
        <title>High frequency of phylogenetically diverse reductive dehalogenase-homologous genes in deep subseafloor sedimentary metagenomes.</title>
        <authorList>
            <person name="Kawai M."/>
            <person name="Futagami T."/>
            <person name="Toyoda A."/>
            <person name="Takaki Y."/>
            <person name="Nishi S."/>
            <person name="Hori S."/>
            <person name="Arai W."/>
            <person name="Tsubouchi T."/>
            <person name="Morono Y."/>
            <person name="Uchiyama I."/>
            <person name="Ito T."/>
            <person name="Fujiyama A."/>
            <person name="Inagaki F."/>
            <person name="Takami H."/>
        </authorList>
    </citation>
    <scope>NUCLEOTIDE SEQUENCE</scope>
    <source>
        <strain evidence="4">Expedition CK06-06</strain>
    </source>
</reference>
<dbReference type="InterPro" id="IPR024706">
    <property type="entry name" value="Peroxiredoxin_AhpC-typ"/>
</dbReference>
<dbReference type="InterPro" id="IPR013766">
    <property type="entry name" value="Thioredoxin_domain"/>
</dbReference>
<organism evidence="4">
    <name type="scientific">marine sediment metagenome</name>
    <dbReference type="NCBI Taxonomy" id="412755"/>
    <lineage>
        <taxon>unclassified sequences</taxon>
        <taxon>metagenomes</taxon>
        <taxon>ecological metagenomes</taxon>
    </lineage>
</organism>
<evidence type="ECO:0000313" key="4">
    <source>
        <dbReference type="EMBL" id="GAF78006.1"/>
    </source>
</evidence>
<feature type="domain" description="Thioredoxin" evidence="3">
    <location>
        <begin position="2"/>
        <end position="156"/>
    </location>
</feature>
<accession>X0SSA7</accession>
<gene>
    <name evidence="4" type="ORF">S01H1_15994</name>
</gene>
<keyword evidence="1" id="KW-0560">Oxidoreductase</keyword>
<dbReference type="EMBL" id="BARS01008383">
    <property type="protein sequence ID" value="GAF78006.1"/>
    <property type="molecule type" value="Genomic_DNA"/>
</dbReference>
<dbReference type="InterPro" id="IPR050455">
    <property type="entry name" value="Tpx_Peroxidase_subfamily"/>
</dbReference>
<comment type="caution">
    <text evidence="4">The sequence shown here is derived from an EMBL/GenBank/DDBJ whole genome shotgun (WGS) entry which is preliminary data.</text>
</comment>
<dbReference type="InterPro" id="IPR036249">
    <property type="entry name" value="Thioredoxin-like_sf"/>
</dbReference>
<evidence type="ECO:0000259" key="3">
    <source>
        <dbReference type="PROSITE" id="PS51352"/>
    </source>
</evidence>
<dbReference type="PANTHER" id="PTHR43110">
    <property type="entry name" value="THIOL PEROXIDASE"/>
    <property type="match status" value="1"/>
</dbReference>
<dbReference type="GO" id="GO:0016491">
    <property type="term" value="F:oxidoreductase activity"/>
    <property type="evidence" value="ECO:0007669"/>
    <property type="project" value="UniProtKB-KW"/>
</dbReference>
<dbReference type="PROSITE" id="PS51352">
    <property type="entry name" value="THIOREDOXIN_2"/>
    <property type="match status" value="1"/>
</dbReference>
<dbReference type="SUPFAM" id="SSF52833">
    <property type="entry name" value="Thioredoxin-like"/>
    <property type="match status" value="1"/>
</dbReference>
<dbReference type="PANTHER" id="PTHR43110:SF1">
    <property type="entry name" value="THIOL PEROXIDASE"/>
    <property type="match status" value="1"/>
</dbReference>
<dbReference type="GO" id="GO:0016209">
    <property type="term" value="F:antioxidant activity"/>
    <property type="evidence" value="ECO:0007669"/>
    <property type="project" value="InterPro"/>
</dbReference>
<protein>
    <recommendedName>
        <fullName evidence="3">Thioredoxin domain-containing protein</fullName>
    </recommendedName>
</protein>
<dbReference type="InterPro" id="IPR000866">
    <property type="entry name" value="AhpC/TSA"/>
</dbReference>
<dbReference type="AlphaFoldDB" id="X0SSA7"/>
<name>X0SSA7_9ZZZZ</name>
<dbReference type="PIRSF" id="PIRSF000239">
    <property type="entry name" value="AHPC"/>
    <property type="match status" value="1"/>
</dbReference>
<dbReference type="Pfam" id="PF00578">
    <property type="entry name" value="AhpC-TSA"/>
    <property type="match status" value="1"/>
</dbReference>
<sequence>MVEMGQRAPDFILYDTEQELRSLSEFRDKIVILAFYPGAFTSICTREMCTFRDSIGNLASVKGQIVGISVNDPFSNKAFKEANQLNFPLLSDYNRKVIEIYGIEANDFAGLGGYTAAKRSIFILDKKGIIRYKWVSEDPSKEPDYSEIESRMQALS</sequence>
<evidence type="ECO:0000256" key="1">
    <source>
        <dbReference type="ARBA" id="ARBA00023002"/>
    </source>
</evidence>